<name>A0ABV4UUK9_9MICC</name>
<dbReference type="EMBL" id="JBHDLJ010000015">
    <property type="protein sequence ID" value="MFB0835883.1"/>
    <property type="molecule type" value="Genomic_DNA"/>
</dbReference>
<protein>
    <submittedName>
        <fullName evidence="1">DNA alkylation repair protein</fullName>
    </submittedName>
</protein>
<accession>A0ABV4UUK9</accession>
<dbReference type="SUPFAM" id="SSF48371">
    <property type="entry name" value="ARM repeat"/>
    <property type="match status" value="1"/>
</dbReference>
<proteinExistence type="predicted"/>
<organism evidence="1 2">
    <name type="scientific">Arthrobacter halodurans</name>
    <dbReference type="NCBI Taxonomy" id="516699"/>
    <lineage>
        <taxon>Bacteria</taxon>
        <taxon>Bacillati</taxon>
        <taxon>Actinomycetota</taxon>
        <taxon>Actinomycetes</taxon>
        <taxon>Micrococcales</taxon>
        <taxon>Micrococcaceae</taxon>
        <taxon>Arthrobacter</taxon>
    </lineage>
</organism>
<gene>
    <name evidence="1" type="ORF">ACETWP_14920</name>
</gene>
<sequence>MNDLLGPEAVHALAGVLGEAGPGVDWTRLGGLAGELEELTLRGRADLIADALVADLRRAVVAPHAQYGAAADLIRRGLDGPRLTGWMVWPVGEAAVSLALEDAGEDAFDDCLALLAELTPRLTSEFAIRRLLRRDLDRSLSAVADWTAHPDEHVRRLASEGTRSYLPWAVRVPELLARPEATLPLLDALRADPSEYVRRSVANHLNDLARHAPELVVATASRWTADADADTAWVVRHGLRTLVKKAHPGALAVMGFAPVRVAVGPLELASATLVLPDELDFTCSVTNEAGEPARLAVDFVVHYVKASGARSAKVFKLTTLQLGPGESARLRKRHAFRQMTTRVHYAGTHAVELQVNGARHGLVEFEVSV</sequence>
<dbReference type="Proteomes" id="UP001575652">
    <property type="component" value="Unassembled WGS sequence"/>
</dbReference>
<keyword evidence="2" id="KW-1185">Reference proteome</keyword>
<dbReference type="Gene3D" id="1.25.40.290">
    <property type="entry name" value="ARM repeat domains"/>
    <property type="match status" value="1"/>
</dbReference>
<dbReference type="InterPro" id="IPR016024">
    <property type="entry name" value="ARM-type_fold"/>
</dbReference>
<evidence type="ECO:0000313" key="2">
    <source>
        <dbReference type="Proteomes" id="UP001575652"/>
    </source>
</evidence>
<dbReference type="RefSeq" id="WP_373973100.1">
    <property type="nucleotide sequence ID" value="NZ_JBHDLJ010000015.1"/>
</dbReference>
<comment type="caution">
    <text evidence="1">The sequence shown here is derived from an EMBL/GenBank/DDBJ whole genome shotgun (WGS) entry which is preliminary data.</text>
</comment>
<evidence type="ECO:0000313" key="1">
    <source>
        <dbReference type="EMBL" id="MFB0835883.1"/>
    </source>
</evidence>
<reference evidence="1 2" key="1">
    <citation type="submission" date="2024-09" db="EMBL/GenBank/DDBJ databases">
        <authorList>
            <person name="Salinas-Garcia M.A."/>
            <person name="Prieme A."/>
        </authorList>
    </citation>
    <scope>NUCLEOTIDE SEQUENCE [LARGE SCALE GENOMIC DNA]</scope>
    <source>
        <strain evidence="1 2">DSM 21081</strain>
    </source>
</reference>